<dbReference type="NCBIfam" id="TIGR02605">
    <property type="entry name" value="CxxC_CxxC_SSSS"/>
    <property type="match status" value="1"/>
</dbReference>
<evidence type="ECO:0000313" key="4">
    <source>
        <dbReference type="Proteomes" id="UP001442494"/>
    </source>
</evidence>
<protein>
    <submittedName>
        <fullName evidence="3">Zinc ribbon domain-containing protein</fullName>
    </submittedName>
</protein>
<accession>A0ABV0JUU5</accession>
<feature type="compositionally biased region" description="Polar residues" evidence="1">
    <location>
        <begin position="66"/>
        <end position="77"/>
    </location>
</feature>
<gene>
    <name evidence="3" type="ORF">NDI37_22485</name>
</gene>
<evidence type="ECO:0000259" key="2">
    <source>
        <dbReference type="SMART" id="SM00834"/>
    </source>
</evidence>
<evidence type="ECO:0000256" key="1">
    <source>
        <dbReference type="SAM" id="MobiDB-lite"/>
    </source>
</evidence>
<evidence type="ECO:0000313" key="3">
    <source>
        <dbReference type="EMBL" id="MEP0867223.1"/>
    </source>
</evidence>
<dbReference type="SMART" id="SM00834">
    <property type="entry name" value="CxxC_CXXC_SSSS"/>
    <property type="match status" value="1"/>
</dbReference>
<sequence>MPLYEFRCESCGVFEEWLKMSETLNPKLCPTCDRISKRVYSAPGLITTPSTLRRRVEQSAEPTIAKRSQATEPSSSKYHNHHDARPWMIGH</sequence>
<feature type="domain" description="Putative regulatory protein FmdB zinc ribbon" evidence="2">
    <location>
        <begin position="1"/>
        <end position="41"/>
    </location>
</feature>
<dbReference type="RefSeq" id="WP_190418614.1">
    <property type="nucleotide sequence ID" value="NZ_JAMPKK010000063.1"/>
</dbReference>
<feature type="region of interest" description="Disordered" evidence="1">
    <location>
        <begin position="53"/>
        <end position="91"/>
    </location>
</feature>
<comment type="caution">
    <text evidence="3">The sequence shown here is derived from an EMBL/GenBank/DDBJ whole genome shotgun (WGS) entry which is preliminary data.</text>
</comment>
<keyword evidence="4" id="KW-1185">Reference proteome</keyword>
<organism evidence="3 4">
    <name type="scientific">Funiculus sociatus GB2-A5</name>
    <dbReference type="NCBI Taxonomy" id="2933946"/>
    <lineage>
        <taxon>Bacteria</taxon>
        <taxon>Bacillati</taxon>
        <taxon>Cyanobacteriota</taxon>
        <taxon>Cyanophyceae</taxon>
        <taxon>Coleofasciculales</taxon>
        <taxon>Coleofasciculaceae</taxon>
        <taxon>Funiculus</taxon>
    </lineage>
</organism>
<proteinExistence type="predicted"/>
<dbReference type="InterPro" id="IPR013429">
    <property type="entry name" value="Regulatory_FmdB_Zinc_ribbon"/>
</dbReference>
<dbReference type="Proteomes" id="UP001442494">
    <property type="component" value="Unassembled WGS sequence"/>
</dbReference>
<name>A0ABV0JUU5_9CYAN</name>
<dbReference type="EMBL" id="JAMPKK010000063">
    <property type="protein sequence ID" value="MEP0867223.1"/>
    <property type="molecule type" value="Genomic_DNA"/>
</dbReference>
<dbReference type="Pfam" id="PF09723">
    <property type="entry name" value="Zn_ribbon_8"/>
    <property type="match status" value="1"/>
</dbReference>
<reference evidence="3 4" key="1">
    <citation type="submission" date="2022-04" db="EMBL/GenBank/DDBJ databases">
        <title>Positive selection, recombination, and allopatry shape intraspecific diversity of widespread and dominant cyanobacteria.</title>
        <authorList>
            <person name="Wei J."/>
            <person name="Shu W."/>
            <person name="Hu C."/>
        </authorList>
    </citation>
    <scope>NUCLEOTIDE SEQUENCE [LARGE SCALE GENOMIC DNA]</scope>
    <source>
        <strain evidence="3 4">GB2-A5</strain>
    </source>
</reference>